<evidence type="ECO:0000256" key="10">
    <source>
        <dbReference type="SAM" id="MobiDB-lite"/>
    </source>
</evidence>
<feature type="transmembrane region" description="Helical" evidence="11">
    <location>
        <begin position="1290"/>
        <end position="1314"/>
    </location>
</feature>
<dbReference type="PANTHER" id="PTHR11532:SF62">
    <property type="entry name" value="CARBOXYPEPTIDASE D"/>
    <property type="match status" value="1"/>
</dbReference>
<name>A0A7G3A8P8_LUTLO</name>
<keyword evidence="5" id="KW-0479">Metal-binding</keyword>
<dbReference type="PRINTS" id="PR00765">
    <property type="entry name" value="CRBOXYPTASEA"/>
</dbReference>
<evidence type="ECO:0000256" key="3">
    <source>
        <dbReference type="ARBA" id="ARBA00022645"/>
    </source>
</evidence>
<evidence type="ECO:0000256" key="5">
    <source>
        <dbReference type="ARBA" id="ARBA00022723"/>
    </source>
</evidence>
<dbReference type="InterPro" id="IPR057246">
    <property type="entry name" value="CARBOXYPEPT_ZN_1"/>
</dbReference>
<feature type="active site" description="Proton donor/acceptor" evidence="9">
    <location>
        <position position="721"/>
    </location>
</feature>
<evidence type="ECO:0000256" key="7">
    <source>
        <dbReference type="ARBA" id="ARBA00022833"/>
    </source>
</evidence>
<dbReference type="Gene3D" id="3.40.630.10">
    <property type="entry name" value="Zn peptidases"/>
    <property type="match status" value="3"/>
</dbReference>
<dbReference type="InterPro" id="IPR057247">
    <property type="entry name" value="CARBOXYPEPT_ZN_2"/>
</dbReference>
<dbReference type="Gene3D" id="2.60.40.1120">
    <property type="entry name" value="Carboxypeptidase-like, regulatory domain"/>
    <property type="match status" value="4"/>
</dbReference>
<dbReference type="InterPro" id="IPR008969">
    <property type="entry name" value="CarboxyPept-like_regulatory"/>
</dbReference>
<dbReference type="CDD" id="cd03858">
    <property type="entry name" value="M14_CP_N-E_like"/>
    <property type="match status" value="1"/>
</dbReference>
<dbReference type="Pfam" id="PF13620">
    <property type="entry name" value="CarboxypepD_reg"/>
    <property type="match status" value="3"/>
</dbReference>
<dbReference type="SMART" id="SM00631">
    <property type="entry name" value="Zn_pept"/>
    <property type="match status" value="2"/>
</dbReference>
<feature type="domain" description="Peptidase M14" evidence="13">
    <location>
        <begin position="46"/>
        <end position="342"/>
    </location>
</feature>
<dbReference type="FunFam" id="3.40.630.10:FF:000104">
    <property type="entry name" value="Silver, isoform N"/>
    <property type="match status" value="1"/>
</dbReference>
<dbReference type="CDD" id="cd11308">
    <property type="entry name" value="Peptidase_M14NE-CP-C_like"/>
    <property type="match status" value="2"/>
</dbReference>
<dbReference type="InterPro" id="IPR050753">
    <property type="entry name" value="Peptidase_M14_domain"/>
</dbReference>
<keyword evidence="11" id="KW-0472">Membrane</keyword>
<dbReference type="GO" id="GO:0005615">
    <property type="term" value="C:extracellular space"/>
    <property type="evidence" value="ECO:0007669"/>
    <property type="project" value="TreeGrafter"/>
</dbReference>
<evidence type="ECO:0000259" key="13">
    <source>
        <dbReference type="PROSITE" id="PS52035"/>
    </source>
</evidence>
<dbReference type="PANTHER" id="PTHR11532">
    <property type="entry name" value="PROTEASE M14 CARBOXYPEPTIDASE"/>
    <property type="match status" value="1"/>
</dbReference>
<feature type="chain" id="PRO_5028937106" evidence="12">
    <location>
        <begin position="26"/>
        <end position="1394"/>
    </location>
</feature>
<feature type="active site" description="Proton donor/acceptor" evidence="9">
    <location>
        <position position="312"/>
    </location>
</feature>
<comment type="cofactor">
    <cofactor evidence="1">
        <name>Zn(2+)</name>
        <dbReference type="ChEBI" id="CHEBI:29105"/>
    </cofactor>
</comment>
<organism evidence="14">
    <name type="scientific">Lutzomyia longipalpis</name>
    <name type="common">Sand fly</name>
    <dbReference type="NCBI Taxonomy" id="7200"/>
    <lineage>
        <taxon>Eukaryota</taxon>
        <taxon>Metazoa</taxon>
        <taxon>Ecdysozoa</taxon>
        <taxon>Arthropoda</taxon>
        <taxon>Hexapoda</taxon>
        <taxon>Insecta</taxon>
        <taxon>Pterygota</taxon>
        <taxon>Neoptera</taxon>
        <taxon>Endopterygota</taxon>
        <taxon>Diptera</taxon>
        <taxon>Nematocera</taxon>
        <taxon>Psychodoidea</taxon>
        <taxon>Psychodidae</taxon>
        <taxon>Lutzomyia</taxon>
        <taxon>Lutzomyia</taxon>
    </lineage>
</organism>
<dbReference type="VEuPathDB" id="VectorBase:LLONM1_006741"/>
<feature type="signal peptide" evidence="12">
    <location>
        <begin position="1"/>
        <end position="25"/>
    </location>
</feature>
<evidence type="ECO:0000256" key="2">
    <source>
        <dbReference type="ARBA" id="ARBA00005988"/>
    </source>
</evidence>
<keyword evidence="6" id="KW-0378">Hydrolase</keyword>
<evidence type="ECO:0000256" key="12">
    <source>
        <dbReference type="SAM" id="SignalP"/>
    </source>
</evidence>
<feature type="region of interest" description="Disordered" evidence="10">
    <location>
        <begin position="1359"/>
        <end position="1380"/>
    </location>
</feature>
<keyword evidence="3 14" id="KW-0121">Carboxypeptidase</keyword>
<evidence type="ECO:0000256" key="8">
    <source>
        <dbReference type="ARBA" id="ARBA00023180"/>
    </source>
</evidence>
<dbReference type="Pfam" id="PF00246">
    <property type="entry name" value="Peptidase_M14"/>
    <property type="match status" value="2"/>
</dbReference>
<dbReference type="GO" id="GO:0004181">
    <property type="term" value="F:metallocarboxypeptidase activity"/>
    <property type="evidence" value="ECO:0007669"/>
    <property type="project" value="InterPro"/>
</dbReference>
<keyword evidence="11" id="KW-0812">Transmembrane</keyword>
<dbReference type="FunFam" id="3.40.630.10:FF:000020">
    <property type="entry name" value="Carboxypeptidase D"/>
    <property type="match status" value="1"/>
</dbReference>
<keyword evidence="7" id="KW-0862">Zinc</keyword>
<evidence type="ECO:0000313" key="14">
    <source>
        <dbReference type="EMBL" id="MBC1170041.1"/>
    </source>
</evidence>
<dbReference type="GO" id="GO:0008270">
    <property type="term" value="F:zinc ion binding"/>
    <property type="evidence" value="ECO:0007669"/>
    <property type="project" value="InterPro"/>
</dbReference>
<dbReference type="PROSITE" id="PS00132">
    <property type="entry name" value="CARBOXYPEPT_ZN_1"/>
    <property type="match status" value="2"/>
</dbReference>
<dbReference type="EMBL" id="GITU01001338">
    <property type="protein sequence ID" value="MBC1170041.1"/>
    <property type="molecule type" value="Transcribed_RNA"/>
</dbReference>
<dbReference type="PROSITE" id="PS52035">
    <property type="entry name" value="PEPTIDASE_M14"/>
    <property type="match status" value="2"/>
</dbReference>
<sequence length="1394" mass="158218">MGLRRMSVVLNFVLCTSLWILCCDGSTQNERQGFPLENEKFLTEPHYHSTNEIEDLFAHLQKQFPTMAKVHSIGKSVEGRELTVLEINKNVRKRSLLTPMFKYVANMHGDETVGRQMLIYLAQYLLTNYGVVPEVTKLVDQTDIFLMPSLNPDGFERSKEGSCESPENYFGRNNAAGVDLNRDFPDRFDSSLMRHFRAMTRQPETVAMMTWIFNSPFVLSANLHGGAVVASYPYDNSIKQRECCTESLTPDDGVFKQLAYTYASNHPVMRTGSDCNETFPGGVTNGAFWYELNGGMQDFNYVFSNCFDVTLELSCCKFPKASKLPSEWAKNKRSLLEYMKLVHMGVKGLVKDTNGYPIKNAEILVQGYEQKPIKATERGEYWRLLKPGLHHIQAVAFGYEPSAVQEVLVTNDSATRVDFNLNPSDNVEGAYRHTVTIRENTNKNGFLLDAEFKHHSYQDMVALLQELNSTYPNITNLYSIGKSVQGRDLWVLEITQHPGVHTPGIPEFKYIANMHGNEVIGRELLLLLAQYLCQNYGTNERITKLVDGTRIHLMPSMNPDGYEVSRDNDHLQIHGRANAHGVDLNRNFPDQYGTNKFNTKQEPETAAVMKWSLSIPFVLSANLHGGSLVANYPFDDSAKDFAPGSDRRTQQNPTEEDELFKYLARTYSNAHTTMHNAVPCIDFQSEYFPEGITNGASWYSVTGGMQDWSYLKGGAMELTLEVSCKKFPPSGEIEKFWEQNREALITYMEQVHIGIHGFIRSTIGHPVAGARIYINKIQHATTSYKDGDYWRLLLPGKYNVTIEADGFEAVLEEVEVPANGSIRKDFLLMRDDPQHWSSAYDYRIIENVVKTRYHSDAEINDEFQKLEAANFKIATLDAGDNEISMQYHTLKVTSDIGSPEEKKLHILILSSLFDSAPIGREMVLNLARHVTKGYAIGEPPLERLINNTVLHFVPIMEHFNDVYNQYYNDPSICDPILKEELADKLLSPETDKKRDMLIKMLQDEKFDLAVTFTSGGSDVHYPKIKDHLPIYAQMAQNIDATKRKVINLACPSTEMRSQQLSVSERLTNLLYNYYDVPLISIQVSCCKMPENIAEAWRNNLERMVNFLRLTDTGVMGYVKDHEGKELREAMVKIQGTELTHKVTANLAFFRIVLPAGDYKLEVYCEAHGKTTIPVTVRDGVVHELGNVILQKSDKDHQEEEKAGEISGFILDMENHPIPNAKVTLNNLHTFTDSVGGYKITGAPVGDVTIQVDAPRHIKDSRTVHVAPFKSTKNIIFRLEVDERVLGMPRMIFILFTGFLCVAAIACGAFCITAWQNRKNNYQNYSFSLLRTNNTKKLFEDDDDDNDETELFRSPIKKGVKMQPYYDDERDPITDTDDGSEDEIVMLNTASEYRD</sequence>
<dbReference type="FunFam" id="2.60.40.1120:FF:000016">
    <property type="entry name" value="carboxypeptidase D isoform X2"/>
    <property type="match status" value="1"/>
</dbReference>
<feature type="domain" description="Peptidase M14" evidence="13">
    <location>
        <begin position="453"/>
        <end position="751"/>
    </location>
</feature>
<evidence type="ECO:0000256" key="1">
    <source>
        <dbReference type="ARBA" id="ARBA00001947"/>
    </source>
</evidence>
<dbReference type="PROSITE" id="PS00133">
    <property type="entry name" value="CARBOXYPEPT_ZN_2"/>
    <property type="match status" value="2"/>
</dbReference>
<evidence type="ECO:0000256" key="4">
    <source>
        <dbReference type="ARBA" id="ARBA00022670"/>
    </source>
</evidence>
<comment type="similarity">
    <text evidence="2 9">Belongs to the peptidase M14 family.</text>
</comment>
<dbReference type="InterPro" id="IPR000834">
    <property type="entry name" value="Peptidase_M14"/>
</dbReference>
<dbReference type="GO" id="GO:0006518">
    <property type="term" value="P:peptide metabolic process"/>
    <property type="evidence" value="ECO:0007669"/>
    <property type="project" value="TreeGrafter"/>
</dbReference>
<evidence type="ECO:0000256" key="11">
    <source>
        <dbReference type="SAM" id="Phobius"/>
    </source>
</evidence>
<dbReference type="SUPFAM" id="SSF49464">
    <property type="entry name" value="Carboxypeptidase regulatory domain-like"/>
    <property type="match status" value="4"/>
</dbReference>
<reference evidence="14" key="1">
    <citation type="journal article" date="2020" name="BMC">
        <title>Leishmania infection induces a limited differential gene expression in the sand fly midgut.</title>
        <authorList>
            <person name="Coutinho-Abreu I.V."/>
            <person name="Serafim T.D."/>
            <person name="Meneses C."/>
            <person name="Kamhawi S."/>
            <person name="Oliveira F."/>
            <person name="Valenzuela J.G."/>
        </authorList>
    </citation>
    <scope>NUCLEOTIDE SEQUENCE</scope>
    <source>
        <strain evidence="14">Jacobina</strain>
        <tissue evidence="14">Midgut</tissue>
    </source>
</reference>
<keyword evidence="11" id="KW-1133">Transmembrane helix</keyword>
<dbReference type="GO" id="GO:0016485">
    <property type="term" value="P:protein processing"/>
    <property type="evidence" value="ECO:0007669"/>
    <property type="project" value="TreeGrafter"/>
</dbReference>
<keyword evidence="4" id="KW-0645">Protease</keyword>
<accession>A0A7G3A8P8</accession>
<dbReference type="CDD" id="cd03868">
    <property type="entry name" value="M14_CPD_I"/>
    <property type="match status" value="1"/>
</dbReference>
<dbReference type="SUPFAM" id="SSF53187">
    <property type="entry name" value="Zn-dependent exopeptidases"/>
    <property type="match status" value="3"/>
</dbReference>
<evidence type="ECO:0000256" key="6">
    <source>
        <dbReference type="ARBA" id="ARBA00022801"/>
    </source>
</evidence>
<protein>
    <submittedName>
        <fullName evidence="14">Putative carboxypeptidase d</fullName>
    </submittedName>
</protein>
<feature type="compositionally biased region" description="Acidic residues" evidence="10">
    <location>
        <begin position="1365"/>
        <end position="1380"/>
    </location>
</feature>
<evidence type="ECO:0000256" key="9">
    <source>
        <dbReference type="PROSITE-ProRule" id="PRU01379"/>
    </source>
</evidence>
<keyword evidence="12" id="KW-0732">Signal</keyword>
<keyword evidence="8" id="KW-0325">Glycoprotein</keyword>
<proteinExistence type="inferred from homology"/>